<comment type="caution">
    <text evidence="2">The sequence shown here is derived from an EMBL/GenBank/DDBJ whole genome shotgun (WGS) entry which is preliminary data.</text>
</comment>
<dbReference type="EMBL" id="CAJVPL010003408">
    <property type="protein sequence ID" value="CAG8632085.1"/>
    <property type="molecule type" value="Genomic_DNA"/>
</dbReference>
<evidence type="ECO:0000313" key="2">
    <source>
        <dbReference type="EMBL" id="CAG8632085.1"/>
    </source>
</evidence>
<evidence type="ECO:0000313" key="3">
    <source>
        <dbReference type="Proteomes" id="UP000789831"/>
    </source>
</evidence>
<gene>
    <name evidence="2" type="ORF">AGERDE_LOCUS10573</name>
</gene>
<dbReference type="AlphaFoldDB" id="A0A9N9DA10"/>
<sequence>MSDTRSKIDDYGEIVEVKAENIKVKAENIKLRQVLEEHEVRFTNLEQRDKEKTNLIAKLDDDIKKIKQSSTNTSISPEMKSDNTHEQTASRKTGLHLFRNSEDFLTPDTSDNVSNSDIYQELKTRSLASSRQSSIHTETKSLEDKKVDEFLNSTYKEKVSKEIIQCIREKKLQDQELSSILVEEPCEKVRLKVSLEQNSKSMLIQPEETKVSHDYIVIQDFIQEVSSGFTDEEIIEVINVLTTNMTIKVKLAHLFLKYELYFKVYTTSNSNYFSKSKKVRQKVPLDQNNVVNHVSNTESTNIISRADMIKKISSIAQKSVPPIFESEVDVSISSVSVNSKIKISIRSTFKTEKKALPKKTLSEKQNNSTYTHDYFHNKLLEQYPDLYKEYNFENVDYYEINTKLLCLICKLSYKNEEDIEAEYKN</sequence>
<accession>A0A9N9DA10</accession>
<dbReference type="OrthoDB" id="2433520at2759"/>
<keyword evidence="3" id="KW-1185">Reference proteome</keyword>
<proteinExistence type="predicted"/>
<evidence type="ECO:0000256" key="1">
    <source>
        <dbReference type="SAM" id="MobiDB-lite"/>
    </source>
</evidence>
<reference evidence="2" key="1">
    <citation type="submission" date="2021-06" db="EMBL/GenBank/DDBJ databases">
        <authorList>
            <person name="Kallberg Y."/>
            <person name="Tangrot J."/>
            <person name="Rosling A."/>
        </authorList>
    </citation>
    <scope>NUCLEOTIDE SEQUENCE</scope>
    <source>
        <strain evidence="2">MT106</strain>
    </source>
</reference>
<feature type="region of interest" description="Disordered" evidence="1">
    <location>
        <begin position="69"/>
        <end position="90"/>
    </location>
</feature>
<organism evidence="2 3">
    <name type="scientific">Ambispora gerdemannii</name>
    <dbReference type="NCBI Taxonomy" id="144530"/>
    <lineage>
        <taxon>Eukaryota</taxon>
        <taxon>Fungi</taxon>
        <taxon>Fungi incertae sedis</taxon>
        <taxon>Mucoromycota</taxon>
        <taxon>Glomeromycotina</taxon>
        <taxon>Glomeromycetes</taxon>
        <taxon>Archaeosporales</taxon>
        <taxon>Ambisporaceae</taxon>
        <taxon>Ambispora</taxon>
    </lineage>
</organism>
<name>A0A9N9DA10_9GLOM</name>
<protein>
    <submittedName>
        <fullName evidence="2">12198_t:CDS:1</fullName>
    </submittedName>
</protein>
<dbReference type="Proteomes" id="UP000789831">
    <property type="component" value="Unassembled WGS sequence"/>
</dbReference>
<feature type="compositionally biased region" description="Basic and acidic residues" evidence="1">
    <location>
        <begin position="79"/>
        <end position="89"/>
    </location>
</feature>